<dbReference type="Proteomes" id="UP000020735">
    <property type="component" value="Unassembled WGS sequence"/>
</dbReference>
<evidence type="ECO:0000313" key="1">
    <source>
        <dbReference type="EMBL" id="EXC48397.1"/>
    </source>
</evidence>
<sequence length="91" mass="9762">MANAFTASAHLTSTDVVEKLTNPQYESEVPEAERDTYESLSNELSNSKQGAEYLINAAAGIVVGGISKGTVKNNNFDIDISKPGLEIKSRD</sequence>
<evidence type="ECO:0000313" key="2">
    <source>
        <dbReference type="Proteomes" id="UP000020735"/>
    </source>
</evidence>
<gene>
    <name evidence="1" type="ORF">J529_2988</name>
</gene>
<dbReference type="AlphaFoldDB" id="A0A009SNK4"/>
<comment type="caution">
    <text evidence="1">The sequence shown here is derived from an EMBL/GenBank/DDBJ whole genome shotgun (WGS) entry which is preliminary data.</text>
</comment>
<proteinExistence type="predicted"/>
<accession>A0A009SNK4</accession>
<name>A0A009SNK4_ACIBA</name>
<protein>
    <submittedName>
        <fullName evidence="1">Uncharacterized protein</fullName>
    </submittedName>
</protein>
<reference evidence="1 2" key="1">
    <citation type="submission" date="2014-02" db="EMBL/GenBank/DDBJ databases">
        <title>Comparative genomics and transcriptomics to identify genetic mechanisms underlying the emergence of carbapenem resistant Acinetobacter baumannii (CRAb).</title>
        <authorList>
            <person name="Harris A.D."/>
            <person name="Johnson K.J."/>
            <person name="George J."/>
            <person name="Shefchek K."/>
            <person name="Daugherty S.C."/>
            <person name="Parankush S."/>
            <person name="Sadzewicz L."/>
            <person name="Tallon L."/>
            <person name="Sengamalay N."/>
            <person name="Hazen T.H."/>
            <person name="Rasko D.A."/>
        </authorList>
    </citation>
    <scope>NUCLEOTIDE SEQUENCE [LARGE SCALE GENOMIC DNA]</scope>
    <source>
        <strain evidence="1 2">99063</strain>
    </source>
</reference>
<dbReference type="EMBL" id="JEXJ01000059">
    <property type="protein sequence ID" value="EXC48397.1"/>
    <property type="molecule type" value="Genomic_DNA"/>
</dbReference>
<organism evidence="1 2">
    <name type="scientific">Acinetobacter baumannii 99063</name>
    <dbReference type="NCBI Taxonomy" id="1310630"/>
    <lineage>
        <taxon>Bacteria</taxon>
        <taxon>Pseudomonadati</taxon>
        <taxon>Pseudomonadota</taxon>
        <taxon>Gammaproteobacteria</taxon>
        <taxon>Moraxellales</taxon>
        <taxon>Moraxellaceae</taxon>
        <taxon>Acinetobacter</taxon>
        <taxon>Acinetobacter calcoaceticus/baumannii complex</taxon>
    </lineage>
</organism>
<dbReference type="PATRIC" id="fig|1310630.3.peg.2916"/>